<dbReference type="Proteomes" id="UP000190911">
    <property type="component" value="Chromosome I"/>
</dbReference>
<dbReference type="GO" id="GO:0046654">
    <property type="term" value="P:tetrahydrofolate biosynthetic process"/>
    <property type="evidence" value="ECO:0007669"/>
    <property type="project" value="UniProtKB-UniPathway"/>
</dbReference>
<evidence type="ECO:0000256" key="3">
    <source>
        <dbReference type="ARBA" id="ARBA00022679"/>
    </source>
</evidence>
<feature type="domain" description="7,8-dihydro-6-hydroxymethylpterin-pyrophosphokinase" evidence="8">
    <location>
        <begin position="8"/>
        <end position="151"/>
    </location>
</feature>
<keyword evidence="10" id="KW-1185">Reference proteome</keyword>
<dbReference type="GO" id="GO:0005524">
    <property type="term" value="F:ATP binding"/>
    <property type="evidence" value="ECO:0007669"/>
    <property type="project" value="UniProtKB-KW"/>
</dbReference>
<keyword evidence="5 9" id="KW-0418">Kinase</keyword>
<evidence type="ECO:0000256" key="6">
    <source>
        <dbReference type="ARBA" id="ARBA00022840"/>
    </source>
</evidence>
<accession>A0A1M7G024</accession>
<dbReference type="EMBL" id="LT670847">
    <property type="protein sequence ID" value="SHM09418.1"/>
    <property type="molecule type" value="Genomic_DNA"/>
</dbReference>
<keyword evidence="6" id="KW-0067">ATP-binding</keyword>
<protein>
    <recommendedName>
        <fullName evidence="2">2-amino-4-hydroxy-6-hydroxymethyldihydropteridine diphosphokinase</fullName>
        <ecNumber evidence="2">2.7.6.3</ecNumber>
    </recommendedName>
</protein>
<dbReference type="Pfam" id="PF01288">
    <property type="entry name" value="HPPK"/>
    <property type="match status" value="1"/>
</dbReference>
<evidence type="ECO:0000256" key="7">
    <source>
        <dbReference type="ARBA" id="ARBA00022909"/>
    </source>
</evidence>
<name>A0A1M7G024_9GAMM</name>
<sequence length="188" mass="20188">MSMRQVILGLGSNQNPLANFRRCLTALEARFGEIRASTVYQSADVTQPNADTLSDGHAAVFPGPIFHNMAVAFASDAAPAEIKAWCKAQERVQGRLPKSAGARTHPIDIDLLAVGDLCGEFADNDGQAIPLPHGDILRHAFVLGPLAELAPDARHPRTDETYAELWQSAPATASRRLTPICWPSSAPL</sequence>
<dbReference type="InterPro" id="IPR000550">
    <property type="entry name" value="Hppk"/>
</dbReference>
<dbReference type="PANTHER" id="PTHR43071">
    <property type="entry name" value="2-AMINO-4-HYDROXY-6-HYDROXYMETHYLDIHYDROPTERIDINE PYROPHOSPHOKINASE"/>
    <property type="match status" value="1"/>
</dbReference>
<dbReference type="EC" id="2.7.6.3" evidence="2"/>
<dbReference type="GO" id="GO:0016301">
    <property type="term" value="F:kinase activity"/>
    <property type="evidence" value="ECO:0007669"/>
    <property type="project" value="UniProtKB-KW"/>
</dbReference>
<evidence type="ECO:0000256" key="1">
    <source>
        <dbReference type="ARBA" id="ARBA00005051"/>
    </source>
</evidence>
<organism evidence="9 10">
    <name type="scientific">Vreelandella subglaciescola</name>
    <dbReference type="NCBI Taxonomy" id="29571"/>
    <lineage>
        <taxon>Bacteria</taxon>
        <taxon>Pseudomonadati</taxon>
        <taxon>Pseudomonadota</taxon>
        <taxon>Gammaproteobacteria</taxon>
        <taxon>Oceanospirillales</taxon>
        <taxon>Halomonadaceae</taxon>
        <taxon>Vreelandella</taxon>
    </lineage>
</organism>
<keyword evidence="4" id="KW-0547">Nucleotide-binding</keyword>
<dbReference type="AlphaFoldDB" id="A0A1M7G024"/>
<dbReference type="PANTHER" id="PTHR43071:SF2">
    <property type="entry name" value="2-AMINO-4-HYDROXY-6-HYDROXYMETHYLDIHYDROPTERIDINE PYROPHOSPHOKINASE"/>
    <property type="match status" value="1"/>
</dbReference>
<evidence type="ECO:0000256" key="2">
    <source>
        <dbReference type="ARBA" id="ARBA00013253"/>
    </source>
</evidence>
<dbReference type="UniPathway" id="UPA00077">
    <property type="reaction ID" value="UER00155"/>
</dbReference>
<dbReference type="RefSeq" id="WP_079552062.1">
    <property type="nucleotide sequence ID" value="NZ_LT670847.1"/>
</dbReference>
<dbReference type="GO" id="GO:0046656">
    <property type="term" value="P:folic acid biosynthetic process"/>
    <property type="evidence" value="ECO:0007669"/>
    <property type="project" value="UniProtKB-KW"/>
</dbReference>
<gene>
    <name evidence="9" type="ORF">SAMN05878437_1186</name>
</gene>
<evidence type="ECO:0000256" key="4">
    <source>
        <dbReference type="ARBA" id="ARBA00022741"/>
    </source>
</evidence>
<dbReference type="InterPro" id="IPR035907">
    <property type="entry name" value="Hppk_sf"/>
</dbReference>
<keyword evidence="3" id="KW-0808">Transferase</keyword>
<dbReference type="OrthoDB" id="9790168at2"/>
<evidence type="ECO:0000259" key="8">
    <source>
        <dbReference type="Pfam" id="PF01288"/>
    </source>
</evidence>
<evidence type="ECO:0000256" key="5">
    <source>
        <dbReference type="ARBA" id="ARBA00022777"/>
    </source>
</evidence>
<dbReference type="Gene3D" id="3.30.70.560">
    <property type="entry name" value="7,8-Dihydro-6-hydroxymethylpterin-pyrophosphokinase HPPK"/>
    <property type="match status" value="1"/>
</dbReference>
<proteinExistence type="predicted"/>
<comment type="pathway">
    <text evidence="1">Cofactor biosynthesis; tetrahydrofolate biosynthesis; 2-amino-4-hydroxy-6-hydroxymethyl-7,8-dihydropteridine diphosphate from 7,8-dihydroneopterin triphosphate: step 4/4.</text>
</comment>
<dbReference type="InParanoid" id="A0A1M7G024"/>
<evidence type="ECO:0000313" key="10">
    <source>
        <dbReference type="Proteomes" id="UP000190911"/>
    </source>
</evidence>
<dbReference type="SUPFAM" id="SSF55083">
    <property type="entry name" value="6-hydroxymethyl-7,8-dihydropterin pyrophosphokinase, HPPK"/>
    <property type="match status" value="1"/>
</dbReference>
<evidence type="ECO:0000313" key="9">
    <source>
        <dbReference type="EMBL" id="SHM09418.1"/>
    </source>
</evidence>
<keyword evidence="7" id="KW-0289">Folate biosynthesis</keyword>
<dbReference type="GO" id="GO:0003848">
    <property type="term" value="F:2-amino-4-hydroxy-6-hydroxymethyldihydropteridine diphosphokinase activity"/>
    <property type="evidence" value="ECO:0007669"/>
    <property type="project" value="UniProtKB-EC"/>
</dbReference>
<reference evidence="9 10" key="1">
    <citation type="submission" date="2016-11" db="EMBL/GenBank/DDBJ databases">
        <authorList>
            <person name="Jaros S."/>
            <person name="Januszkiewicz K."/>
            <person name="Wedrychowicz H."/>
        </authorList>
    </citation>
    <scope>NUCLEOTIDE SEQUENCE [LARGE SCALE GENOMIC DNA]</scope>
    <source>
        <strain evidence="9 10">ACAM 12</strain>
    </source>
</reference>
<dbReference type="STRING" id="29571.SAMN05878437_1186"/>